<dbReference type="Proteomes" id="UP000594468">
    <property type="component" value="Chromosome"/>
</dbReference>
<sequence>MSAQRQNNARGSRRTNRGPRTDVSKTAVIDIRNITKTYQMGQLELRVLKGVSVKIFEGEFVSIMGPSGSGKSTLMNILGALDTPSSGKFLLDGVDVSKLSENELASIRNKKIGFVFQNFNLLKRTEALRQVELPLVYSGIRNRSRLAKAALESVGLGQRLDHLPSELSGGQQQRVAIARALVNSPSVILADEPTGNLDSRSGTEVMQIFQRLNREDGITTVFVTHDPWIARHTKRVIMLRDGKIVADQRVKEPLVAGEAERPSEAEELQGIFDETYYGGDENEYT</sequence>
<dbReference type="Pfam" id="PF00005">
    <property type="entry name" value="ABC_tran"/>
    <property type="match status" value="1"/>
</dbReference>
<gene>
    <name evidence="6" type="ORF">G4Y79_17460</name>
</gene>
<keyword evidence="7" id="KW-1185">Reference proteome</keyword>
<accession>A0A7S8IDE9</accession>
<evidence type="ECO:0000313" key="7">
    <source>
        <dbReference type="Proteomes" id="UP000594468"/>
    </source>
</evidence>
<evidence type="ECO:0000259" key="5">
    <source>
        <dbReference type="PROSITE" id="PS50893"/>
    </source>
</evidence>
<evidence type="ECO:0000313" key="6">
    <source>
        <dbReference type="EMBL" id="QPC81466.1"/>
    </source>
</evidence>
<reference evidence="6 7" key="1">
    <citation type="submission" date="2020-02" db="EMBL/GenBank/DDBJ databases">
        <authorList>
            <person name="Zheng R.K."/>
            <person name="Sun C.M."/>
        </authorList>
    </citation>
    <scope>NUCLEOTIDE SEQUENCE [LARGE SCALE GENOMIC DNA]</scope>
    <source>
        <strain evidence="7">rifampicinis</strain>
    </source>
</reference>
<dbReference type="PANTHER" id="PTHR24220:SF86">
    <property type="entry name" value="ABC TRANSPORTER ABCH.1"/>
    <property type="match status" value="1"/>
</dbReference>
<organism evidence="6 7">
    <name type="scientific">Phototrophicus methaneseepsis</name>
    <dbReference type="NCBI Taxonomy" id="2710758"/>
    <lineage>
        <taxon>Bacteria</taxon>
        <taxon>Bacillati</taxon>
        <taxon>Chloroflexota</taxon>
        <taxon>Candidatus Thermofontia</taxon>
        <taxon>Phototrophicales</taxon>
        <taxon>Phototrophicaceae</taxon>
        <taxon>Phototrophicus</taxon>
    </lineage>
</organism>
<dbReference type="Gene3D" id="3.40.50.300">
    <property type="entry name" value="P-loop containing nucleotide triphosphate hydrolases"/>
    <property type="match status" value="1"/>
</dbReference>
<keyword evidence="2" id="KW-0547">Nucleotide-binding</keyword>
<feature type="compositionally biased region" description="Basic and acidic residues" evidence="4">
    <location>
        <begin position="255"/>
        <end position="264"/>
    </location>
</feature>
<dbReference type="AlphaFoldDB" id="A0A7S8IDE9"/>
<dbReference type="GO" id="GO:0005524">
    <property type="term" value="F:ATP binding"/>
    <property type="evidence" value="ECO:0007669"/>
    <property type="project" value="UniProtKB-KW"/>
</dbReference>
<feature type="domain" description="ABC transporter" evidence="5">
    <location>
        <begin position="29"/>
        <end position="266"/>
    </location>
</feature>
<dbReference type="GO" id="GO:0022857">
    <property type="term" value="F:transmembrane transporter activity"/>
    <property type="evidence" value="ECO:0007669"/>
    <property type="project" value="UniProtKB-ARBA"/>
</dbReference>
<dbReference type="PROSITE" id="PS00211">
    <property type="entry name" value="ABC_TRANSPORTER_1"/>
    <property type="match status" value="1"/>
</dbReference>
<dbReference type="PROSITE" id="PS50893">
    <property type="entry name" value="ABC_TRANSPORTER_2"/>
    <property type="match status" value="1"/>
</dbReference>
<protein>
    <submittedName>
        <fullName evidence="6">ABC transporter ATP-binding protein</fullName>
    </submittedName>
</protein>
<dbReference type="InterPro" id="IPR027417">
    <property type="entry name" value="P-loop_NTPase"/>
</dbReference>
<dbReference type="InterPro" id="IPR003593">
    <property type="entry name" value="AAA+_ATPase"/>
</dbReference>
<dbReference type="SMART" id="SM00382">
    <property type="entry name" value="AAA"/>
    <property type="match status" value="1"/>
</dbReference>
<keyword evidence="1" id="KW-0813">Transport</keyword>
<evidence type="ECO:0000256" key="1">
    <source>
        <dbReference type="ARBA" id="ARBA00022448"/>
    </source>
</evidence>
<feature type="region of interest" description="Disordered" evidence="4">
    <location>
        <begin position="1"/>
        <end position="24"/>
    </location>
</feature>
<dbReference type="CDD" id="cd03255">
    <property type="entry name" value="ABC_MJ0796_LolCDE_FtsE"/>
    <property type="match status" value="1"/>
</dbReference>
<dbReference type="SUPFAM" id="SSF52540">
    <property type="entry name" value="P-loop containing nucleoside triphosphate hydrolases"/>
    <property type="match status" value="1"/>
</dbReference>
<proteinExistence type="predicted"/>
<dbReference type="KEGG" id="pmet:G4Y79_17460"/>
<evidence type="ECO:0000256" key="3">
    <source>
        <dbReference type="ARBA" id="ARBA00022840"/>
    </source>
</evidence>
<feature type="region of interest" description="Disordered" evidence="4">
    <location>
        <begin position="255"/>
        <end position="285"/>
    </location>
</feature>
<feature type="compositionally biased region" description="Polar residues" evidence="4">
    <location>
        <begin position="1"/>
        <end position="10"/>
    </location>
</feature>
<dbReference type="InterPro" id="IPR015854">
    <property type="entry name" value="ABC_transpr_LolD-like"/>
</dbReference>
<evidence type="ECO:0000256" key="4">
    <source>
        <dbReference type="SAM" id="MobiDB-lite"/>
    </source>
</evidence>
<keyword evidence="3 6" id="KW-0067">ATP-binding</keyword>
<dbReference type="InterPro" id="IPR017911">
    <property type="entry name" value="MacB-like_ATP-bd"/>
</dbReference>
<dbReference type="InterPro" id="IPR017871">
    <property type="entry name" value="ABC_transporter-like_CS"/>
</dbReference>
<dbReference type="GO" id="GO:0005886">
    <property type="term" value="C:plasma membrane"/>
    <property type="evidence" value="ECO:0007669"/>
    <property type="project" value="TreeGrafter"/>
</dbReference>
<dbReference type="InterPro" id="IPR003439">
    <property type="entry name" value="ABC_transporter-like_ATP-bd"/>
</dbReference>
<name>A0A7S8IDE9_9CHLR</name>
<dbReference type="GO" id="GO:0016887">
    <property type="term" value="F:ATP hydrolysis activity"/>
    <property type="evidence" value="ECO:0007669"/>
    <property type="project" value="InterPro"/>
</dbReference>
<dbReference type="GO" id="GO:0098796">
    <property type="term" value="C:membrane protein complex"/>
    <property type="evidence" value="ECO:0007669"/>
    <property type="project" value="UniProtKB-ARBA"/>
</dbReference>
<dbReference type="FunFam" id="3.40.50.300:FF:000032">
    <property type="entry name" value="Export ABC transporter ATP-binding protein"/>
    <property type="match status" value="1"/>
</dbReference>
<dbReference type="PANTHER" id="PTHR24220">
    <property type="entry name" value="IMPORT ATP-BINDING PROTEIN"/>
    <property type="match status" value="1"/>
</dbReference>
<evidence type="ECO:0000256" key="2">
    <source>
        <dbReference type="ARBA" id="ARBA00022741"/>
    </source>
</evidence>
<dbReference type="EMBL" id="CP062983">
    <property type="protein sequence ID" value="QPC81466.1"/>
    <property type="molecule type" value="Genomic_DNA"/>
</dbReference>